<accession>A0A7G9W4A0</accession>
<evidence type="ECO:0000313" key="1">
    <source>
        <dbReference type="EMBL" id="QNO13512.1"/>
    </source>
</evidence>
<dbReference type="KEGG" id="acae:HYG86_01380"/>
<proteinExistence type="predicted"/>
<protein>
    <submittedName>
        <fullName evidence="1">Uncharacterized protein</fullName>
    </submittedName>
</protein>
<sequence length="70" mass="7810">MSVTDFNAMKKWNIIPKSIQGRLLSNVFCVKCGVTTIVDYSIQNHKLGILLSGKCKKCGHSVARLIEDEE</sequence>
<keyword evidence="2" id="KW-1185">Reference proteome</keyword>
<dbReference type="RefSeq" id="WP_213167181.1">
    <property type="nucleotide sequence ID" value="NZ_CP058559.1"/>
</dbReference>
<gene>
    <name evidence="1" type="ORF">HYG86_01380</name>
</gene>
<name>A0A7G9W4A0_ALKCA</name>
<evidence type="ECO:0000313" key="2">
    <source>
        <dbReference type="Proteomes" id="UP000516160"/>
    </source>
</evidence>
<dbReference type="Proteomes" id="UP000516160">
    <property type="component" value="Chromosome"/>
</dbReference>
<organism evidence="1 2">
    <name type="scientific">Alkalicella caledoniensis</name>
    <dbReference type="NCBI Taxonomy" id="2731377"/>
    <lineage>
        <taxon>Bacteria</taxon>
        <taxon>Bacillati</taxon>
        <taxon>Bacillota</taxon>
        <taxon>Clostridia</taxon>
        <taxon>Eubacteriales</taxon>
        <taxon>Proteinivoracaceae</taxon>
        <taxon>Alkalicella</taxon>
    </lineage>
</organism>
<dbReference type="AlphaFoldDB" id="A0A7G9W4A0"/>
<dbReference type="EMBL" id="CP058559">
    <property type="protein sequence ID" value="QNO13512.1"/>
    <property type="molecule type" value="Genomic_DNA"/>
</dbReference>
<reference evidence="1 2" key="1">
    <citation type="submission" date="2020-07" db="EMBL/GenBank/DDBJ databases">
        <title>Alkalicella. sp. LB2 genome.</title>
        <authorList>
            <person name="Postec A."/>
            <person name="Quemeneur M."/>
        </authorList>
    </citation>
    <scope>NUCLEOTIDE SEQUENCE [LARGE SCALE GENOMIC DNA]</scope>
    <source>
        <strain evidence="1 2">LB2</strain>
    </source>
</reference>